<organism evidence="2 3">
    <name type="scientific">Streptomyces griseofuscus</name>
    <dbReference type="NCBI Taxonomy" id="146922"/>
    <lineage>
        <taxon>Bacteria</taxon>
        <taxon>Bacillati</taxon>
        <taxon>Actinomycetota</taxon>
        <taxon>Actinomycetes</taxon>
        <taxon>Kitasatosporales</taxon>
        <taxon>Streptomycetaceae</taxon>
        <taxon>Streptomyces</taxon>
    </lineage>
</organism>
<dbReference type="Proteomes" id="UP000276379">
    <property type="component" value="Unassembled WGS sequence"/>
</dbReference>
<feature type="signal peptide" evidence="1">
    <location>
        <begin position="1"/>
        <end position="29"/>
    </location>
</feature>
<evidence type="ECO:0000313" key="2">
    <source>
        <dbReference type="EMBL" id="RRQ86212.1"/>
    </source>
</evidence>
<evidence type="ECO:0000256" key="1">
    <source>
        <dbReference type="SAM" id="SignalP"/>
    </source>
</evidence>
<comment type="caution">
    <text evidence="2">The sequence shown here is derived from an EMBL/GenBank/DDBJ whole genome shotgun (WGS) entry which is preliminary data.</text>
</comment>
<dbReference type="EMBL" id="PDES01000006">
    <property type="protein sequence ID" value="RRQ86212.1"/>
    <property type="molecule type" value="Genomic_DNA"/>
</dbReference>
<evidence type="ECO:0000313" key="3">
    <source>
        <dbReference type="Proteomes" id="UP000276379"/>
    </source>
</evidence>
<dbReference type="AlphaFoldDB" id="A0A3R8QBJ1"/>
<sequence>MLHRGFVRVGVLAVGASAMVLAASGLANASVAPVKVAADAACQALEFTRIESGHDHMYVDPTVDQSSCLYVIWDNNAGRAAYSSMSPAGNQGDVYDGPGQNLQVEVLDEANGLTGWGPAN</sequence>
<protein>
    <recommendedName>
        <fullName evidence="4">Streptomyces killer toxin-like beta/gamma crystallin domain-containing protein</fullName>
    </recommendedName>
</protein>
<keyword evidence="1" id="KW-0732">Signal</keyword>
<accession>A0A3R8QBJ1</accession>
<feature type="chain" id="PRO_5018571203" description="Streptomyces killer toxin-like beta/gamma crystallin domain-containing protein" evidence="1">
    <location>
        <begin position="30"/>
        <end position="120"/>
    </location>
</feature>
<evidence type="ECO:0008006" key="4">
    <source>
        <dbReference type="Google" id="ProtNLM"/>
    </source>
</evidence>
<name>A0A3R8QBJ1_9ACTN</name>
<dbReference type="RefSeq" id="WP_125211648.1">
    <property type="nucleotide sequence ID" value="NZ_PDER01000021.1"/>
</dbReference>
<proteinExistence type="predicted"/>
<gene>
    <name evidence="2" type="ORF">CQW44_14995</name>
</gene>
<keyword evidence="3" id="KW-1185">Reference proteome</keyword>
<reference evidence="2 3" key="1">
    <citation type="submission" date="2017-10" db="EMBL/GenBank/DDBJ databases">
        <title>Draft genome of actinobacteria isolated from guarana (Paullinia cupana (Mart.) Ducke.</title>
        <authorList>
            <person name="Siqueira K.A."/>
            <person name="Liotti R.G."/>
            <person name="Mendes T.A."/>
            <person name="Soares M.A."/>
        </authorList>
    </citation>
    <scope>NUCLEOTIDE SEQUENCE [LARGE SCALE GENOMIC DNA]</scope>
    <source>
        <strain evidence="2 3">199</strain>
    </source>
</reference>